<feature type="domain" description="Multidrug resistance protein MdtA-like alpha-helical hairpin" evidence="4">
    <location>
        <begin position="140"/>
        <end position="208"/>
    </location>
</feature>
<dbReference type="InterPro" id="IPR006143">
    <property type="entry name" value="RND_pump_MFP"/>
</dbReference>
<dbReference type="InterPro" id="IPR058624">
    <property type="entry name" value="MdtA-like_HH"/>
</dbReference>
<dbReference type="PANTHER" id="PTHR30469">
    <property type="entry name" value="MULTIDRUG RESISTANCE PROTEIN MDTA"/>
    <property type="match status" value="1"/>
</dbReference>
<dbReference type="InterPro" id="IPR058792">
    <property type="entry name" value="Beta-barrel_RND_2"/>
</dbReference>
<dbReference type="EMBL" id="WJPN01000002">
    <property type="protein sequence ID" value="MRG99555.1"/>
    <property type="molecule type" value="Genomic_DNA"/>
</dbReference>
<dbReference type="NCBIfam" id="TIGR01730">
    <property type="entry name" value="RND_mfp"/>
    <property type="match status" value="1"/>
</dbReference>
<evidence type="ECO:0000259" key="4">
    <source>
        <dbReference type="Pfam" id="PF25876"/>
    </source>
</evidence>
<keyword evidence="3" id="KW-0813">Transport</keyword>
<name>A0A6N7Q9V4_9XANT</name>
<comment type="similarity">
    <text evidence="2">Belongs to the membrane fusion protein (MFP) (TC 8.A.1) family.</text>
</comment>
<dbReference type="Gene3D" id="1.10.287.470">
    <property type="entry name" value="Helix hairpin bin"/>
    <property type="match status" value="1"/>
</dbReference>
<protein>
    <submittedName>
        <fullName evidence="8">Efflux RND transporter periplasmic adaptor subunit</fullName>
    </submittedName>
</protein>
<dbReference type="Pfam" id="PF25967">
    <property type="entry name" value="RND-MFP_C"/>
    <property type="match status" value="1"/>
</dbReference>
<keyword evidence="10" id="KW-1185">Reference proteome</keyword>
<feature type="domain" description="CusB-like beta-barrel" evidence="6">
    <location>
        <begin position="246"/>
        <end position="314"/>
    </location>
</feature>
<dbReference type="SUPFAM" id="SSF111369">
    <property type="entry name" value="HlyD-like secretion proteins"/>
    <property type="match status" value="1"/>
</dbReference>
<dbReference type="Pfam" id="PF25917">
    <property type="entry name" value="BSH_RND"/>
    <property type="match status" value="1"/>
</dbReference>
<evidence type="ECO:0000259" key="7">
    <source>
        <dbReference type="Pfam" id="PF25967"/>
    </source>
</evidence>
<feature type="domain" description="Multidrug resistance protein MdtA-like barrel-sandwich hybrid" evidence="5">
    <location>
        <begin position="99"/>
        <end position="235"/>
    </location>
</feature>
<dbReference type="Gene3D" id="2.40.30.170">
    <property type="match status" value="1"/>
</dbReference>
<proteinExistence type="inferred from homology"/>
<feature type="domain" description="Multidrug resistance protein MdtA-like C-terminal permuted SH3" evidence="7">
    <location>
        <begin position="330"/>
        <end position="381"/>
    </location>
</feature>
<dbReference type="Gene3D" id="2.40.420.20">
    <property type="match status" value="1"/>
</dbReference>
<dbReference type="GO" id="GO:0015562">
    <property type="term" value="F:efflux transmembrane transporter activity"/>
    <property type="evidence" value="ECO:0007669"/>
    <property type="project" value="TreeGrafter"/>
</dbReference>
<dbReference type="Proteomes" id="UP000437931">
    <property type="component" value="Unassembled WGS sequence"/>
</dbReference>
<evidence type="ECO:0000259" key="5">
    <source>
        <dbReference type="Pfam" id="PF25917"/>
    </source>
</evidence>
<evidence type="ECO:0000313" key="11">
    <source>
        <dbReference type="Proteomes" id="UP000439314"/>
    </source>
</evidence>
<organism evidence="8 11">
    <name type="scientific">Xanthomonas sontii</name>
    <dbReference type="NCBI Taxonomy" id="2650745"/>
    <lineage>
        <taxon>Bacteria</taxon>
        <taxon>Pseudomonadati</taxon>
        <taxon>Pseudomonadota</taxon>
        <taxon>Gammaproteobacteria</taxon>
        <taxon>Lysobacterales</taxon>
        <taxon>Lysobacteraceae</taxon>
        <taxon>Xanthomonas</taxon>
    </lineage>
</organism>
<dbReference type="InterPro" id="IPR058625">
    <property type="entry name" value="MdtA-like_BSH"/>
</dbReference>
<evidence type="ECO:0000256" key="1">
    <source>
        <dbReference type="ARBA" id="ARBA00004196"/>
    </source>
</evidence>
<dbReference type="AlphaFoldDB" id="A0A6N7Q9V4"/>
<evidence type="ECO:0000259" key="6">
    <source>
        <dbReference type="Pfam" id="PF25954"/>
    </source>
</evidence>
<reference evidence="9" key="2">
    <citation type="journal article" date="2020" name="Plant Dis.">
        <title>A Grain Rot of Rice in Iran Caused by a Xanthomonas Strain Closely Related to X. sacchari.</title>
        <authorList>
            <person name="Mirghasempour S.A."/>
            <person name="Huang S."/>
            <person name="Studholme D.J."/>
            <person name="Brady C.L."/>
        </authorList>
    </citation>
    <scope>NUCLEOTIDE SEQUENCE</scope>
    <source>
        <strain evidence="9">SAM114</strain>
    </source>
</reference>
<comment type="caution">
    <text evidence="8">The sequence shown here is derived from an EMBL/GenBank/DDBJ whole genome shotgun (WGS) entry which is preliminary data.</text>
</comment>
<gene>
    <name evidence="8" type="ORF">GIY21_04520</name>
    <name evidence="9" type="ORF">GIY22_04510</name>
</gene>
<reference evidence="10 11" key="1">
    <citation type="submission" date="2019-11" db="EMBL/GenBank/DDBJ databases">
        <title>First report of rice panicle blight caused by Xanthomonas sp. in Iran.</title>
        <authorList>
            <person name="Mirghasempour S.A."/>
            <person name="Huang S."/>
            <person name="Brady C.L."/>
            <person name="Studholme D.J."/>
        </authorList>
    </citation>
    <scope>NUCLEOTIDE SEQUENCE [LARGE SCALE GENOMIC DNA]</scope>
    <source>
        <strain evidence="8 11">ASD011</strain>
        <strain evidence="10">SAM114</strain>
    </source>
</reference>
<dbReference type="EMBL" id="WJPM01000002">
    <property type="protein sequence ID" value="MRH73887.1"/>
    <property type="molecule type" value="Genomic_DNA"/>
</dbReference>
<dbReference type="Pfam" id="PF25954">
    <property type="entry name" value="Beta-barrel_RND_2"/>
    <property type="match status" value="1"/>
</dbReference>
<dbReference type="InterPro" id="IPR058627">
    <property type="entry name" value="MdtA-like_C"/>
</dbReference>
<sequence>MRPFLWSSIMRVLRWPIRCAWRAGRRRGTLASAAAPARGSGRAPPVGALVALAALALAGCRHDAESLAPPPLPALATAPVEPAAMASRSWDGVVTAVEYADLSAQTSGRVRSVAVDVGDRVAAGQVLLQLSAVEQRASVASAQAQVRAATASADEAEASYRRYVSLAGAQYVSRAQLDQARATRDAANAARAAAVAQLAQAQQPADYTVVRAPFAGVISARQVQPGEAVAAGQALLSLYVPGAQRIEVQVPQSDAEAVRNAPRAQVRLDDGRSLQVPQVTVFPTADPRSHSVTVRVPLPALQPAPAPGTTAKVGFPLAAGDAAEAAPLRIPLSALLQRGELSAAYVLADGRLSLRQLRIGQRDAQRVEVLAGLRAGERVVRDPVAAGQALAAQRRALAER</sequence>
<accession>A0A6N7Q9V4</accession>
<evidence type="ECO:0000256" key="3">
    <source>
        <dbReference type="ARBA" id="ARBA00022448"/>
    </source>
</evidence>
<comment type="subcellular location">
    <subcellularLocation>
        <location evidence="1">Cell envelope</location>
    </subcellularLocation>
</comment>
<evidence type="ECO:0000313" key="8">
    <source>
        <dbReference type="EMBL" id="MRG99555.1"/>
    </source>
</evidence>
<dbReference type="Pfam" id="PF25876">
    <property type="entry name" value="HH_MFP_RND"/>
    <property type="match status" value="1"/>
</dbReference>
<evidence type="ECO:0000313" key="10">
    <source>
        <dbReference type="Proteomes" id="UP000437931"/>
    </source>
</evidence>
<dbReference type="Gene3D" id="2.40.50.100">
    <property type="match status" value="1"/>
</dbReference>
<dbReference type="GO" id="GO:1990281">
    <property type="term" value="C:efflux pump complex"/>
    <property type="evidence" value="ECO:0007669"/>
    <property type="project" value="TreeGrafter"/>
</dbReference>
<dbReference type="PANTHER" id="PTHR30469:SF18">
    <property type="entry name" value="RESISTANCE-NODULATION-CELL DIVISION (RND) EFFLUX MEMBRANE FUSION PROTEIN-RELATED"/>
    <property type="match status" value="1"/>
</dbReference>
<dbReference type="Proteomes" id="UP000439314">
    <property type="component" value="Unassembled WGS sequence"/>
</dbReference>
<evidence type="ECO:0000256" key="2">
    <source>
        <dbReference type="ARBA" id="ARBA00009477"/>
    </source>
</evidence>
<evidence type="ECO:0000313" key="9">
    <source>
        <dbReference type="EMBL" id="MRH73887.1"/>
    </source>
</evidence>